<reference evidence="2 3" key="1">
    <citation type="submission" date="2015-11" db="EMBL/GenBank/DDBJ databases">
        <authorList>
            <person name="Zhang Y."/>
            <person name="Guo Z."/>
        </authorList>
    </citation>
    <scope>NUCLEOTIDE SEQUENCE [LARGE SCALE GENOMIC DNA]</scope>
    <source>
        <strain evidence="3">gdw1</strain>
    </source>
</reference>
<sequence>MDARLSGGRVPAVVTTLVFTSGAPVGGTAGVEYAFTVTAKGLGTIVFAVTFGALTAGLSLDASSGKISGIPTTPGTATFTVIASNPYESAIEKDTITIAGASRSGGRRGARRETSWDGWRFGSHGLG</sequence>
<keyword evidence="1" id="KW-1133">Transmembrane helix</keyword>
<dbReference type="InterPro" id="IPR015919">
    <property type="entry name" value="Cadherin-like_sf"/>
</dbReference>
<protein>
    <submittedName>
        <fullName evidence="2">Uncharacterized protein</fullName>
    </submittedName>
</protein>
<keyword evidence="1" id="KW-0812">Transmembrane</keyword>
<dbReference type="SUPFAM" id="SSF49313">
    <property type="entry name" value="Cadherin-like"/>
    <property type="match status" value="1"/>
</dbReference>
<evidence type="ECO:0000256" key="1">
    <source>
        <dbReference type="SAM" id="Phobius"/>
    </source>
</evidence>
<dbReference type="EMBL" id="LNZG01000009">
    <property type="protein sequence ID" value="ODA90651.1"/>
    <property type="molecule type" value="Genomic_DNA"/>
</dbReference>
<dbReference type="Gene3D" id="2.60.40.10">
    <property type="entry name" value="Immunoglobulins"/>
    <property type="match status" value="1"/>
</dbReference>
<dbReference type="Pfam" id="PF05345">
    <property type="entry name" value="He_PIG"/>
    <property type="match status" value="1"/>
</dbReference>
<feature type="transmembrane region" description="Helical" evidence="1">
    <location>
        <begin position="41"/>
        <end position="60"/>
    </location>
</feature>
<dbReference type="AlphaFoldDB" id="A0A1E2SLQ2"/>
<dbReference type="GO" id="GO:0005975">
    <property type="term" value="P:carbohydrate metabolic process"/>
    <property type="evidence" value="ECO:0007669"/>
    <property type="project" value="UniProtKB-ARBA"/>
</dbReference>
<gene>
    <name evidence="2" type="ORF">ATY41_09520</name>
</gene>
<dbReference type="Proteomes" id="UP000094426">
    <property type="component" value="Unassembled WGS sequence"/>
</dbReference>
<evidence type="ECO:0000313" key="2">
    <source>
        <dbReference type="EMBL" id="ODA90651.1"/>
    </source>
</evidence>
<keyword evidence="1" id="KW-0472">Membrane</keyword>
<name>A0A1E2SLQ2_LEIXY</name>
<organism evidence="2 3">
    <name type="scientific">Leifsonia xyli subsp. xyli</name>
    <dbReference type="NCBI Taxonomy" id="59736"/>
    <lineage>
        <taxon>Bacteria</taxon>
        <taxon>Bacillati</taxon>
        <taxon>Actinomycetota</taxon>
        <taxon>Actinomycetes</taxon>
        <taxon>Micrococcales</taxon>
        <taxon>Microbacteriaceae</taxon>
        <taxon>Leifsonia</taxon>
    </lineage>
</organism>
<dbReference type="GO" id="GO:0005509">
    <property type="term" value="F:calcium ion binding"/>
    <property type="evidence" value="ECO:0007669"/>
    <property type="project" value="InterPro"/>
</dbReference>
<proteinExistence type="predicted"/>
<dbReference type="InterPro" id="IPR013783">
    <property type="entry name" value="Ig-like_fold"/>
</dbReference>
<feature type="transmembrane region" description="Helical" evidence="1">
    <location>
        <begin position="12"/>
        <end position="35"/>
    </location>
</feature>
<comment type="caution">
    <text evidence="2">The sequence shown here is derived from an EMBL/GenBank/DDBJ whole genome shotgun (WGS) entry which is preliminary data.</text>
</comment>
<dbReference type="GO" id="GO:0016020">
    <property type="term" value="C:membrane"/>
    <property type="evidence" value="ECO:0007669"/>
    <property type="project" value="InterPro"/>
</dbReference>
<accession>A0A1E2SLQ2</accession>
<evidence type="ECO:0000313" key="3">
    <source>
        <dbReference type="Proteomes" id="UP000094426"/>
    </source>
</evidence>